<protein>
    <recommendedName>
        <fullName evidence="3">Uracil-DNA glycosylase-like domain-containing protein</fullName>
    </recommendedName>
</protein>
<organism evidence="1 2">
    <name type="scientific">Spirosoma montaniterrae</name>
    <dbReference type="NCBI Taxonomy" id="1178516"/>
    <lineage>
        <taxon>Bacteria</taxon>
        <taxon>Pseudomonadati</taxon>
        <taxon>Bacteroidota</taxon>
        <taxon>Cytophagia</taxon>
        <taxon>Cytophagales</taxon>
        <taxon>Cytophagaceae</taxon>
        <taxon>Spirosoma</taxon>
    </lineage>
</organism>
<keyword evidence="2" id="KW-1185">Reference proteome</keyword>
<accession>A0A1P9X167</accession>
<sequence length="223" mass="26040">MTMNPIFDELKELYCKNPLVDCMNNIIYDGIISEHNYNKQERKILFIAKEHNRLNDSYDSGSYQNWWAPENKADNNIRYTFSHRLSEWSYGLLNDFPDYSLIQPTDKQNALKAIAFINVKKTYGGASSNPDVLKNYIQTSQTLLQKQIREIAPNIIVTCFRYDDLTKELFGFDSMLPIPNSSFSYQKWNETLVINFYHPSARKKKCSLYSQLKEIVEIAKSSV</sequence>
<evidence type="ECO:0000313" key="1">
    <source>
        <dbReference type="EMBL" id="AQG81367.1"/>
    </source>
</evidence>
<name>A0A1P9X167_9BACT</name>
<reference evidence="1 2" key="1">
    <citation type="submission" date="2016-01" db="EMBL/GenBank/DDBJ databases">
        <authorList>
            <person name="Oliw E.H."/>
        </authorList>
    </citation>
    <scope>NUCLEOTIDE SEQUENCE [LARGE SCALE GENOMIC DNA]</scope>
    <source>
        <strain evidence="1 2">DY10</strain>
    </source>
</reference>
<evidence type="ECO:0008006" key="3">
    <source>
        <dbReference type="Google" id="ProtNLM"/>
    </source>
</evidence>
<dbReference type="EMBL" id="CP014263">
    <property type="protein sequence ID" value="AQG81367.1"/>
    <property type="molecule type" value="Genomic_DNA"/>
</dbReference>
<dbReference type="AlphaFoldDB" id="A0A1P9X167"/>
<dbReference type="Proteomes" id="UP000187941">
    <property type="component" value="Chromosome"/>
</dbReference>
<dbReference type="KEGG" id="smon:AWR27_19810"/>
<evidence type="ECO:0000313" key="2">
    <source>
        <dbReference type="Proteomes" id="UP000187941"/>
    </source>
</evidence>
<dbReference type="STRING" id="1178516.AWR27_19810"/>
<gene>
    <name evidence="1" type="ORF">AWR27_19810</name>
</gene>
<proteinExistence type="predicted"/>